<protein>
    <submittedName>
        <fullName evidence="3">Uncharacterized protein</fullName>
    </submittedName>
</protein>
<name>A0A3N4IIL6_ASCIM</name>
<keyword evidence="4" id="KW-1185">Reference proteome</keyword>
<keyword evidence="2" id="KW-0472">Membrane</keyword>
<reference evidence="3 4" key="1">
    <citation type="journal article" date="2018" name="Nat. Ecol. Evol.">
        <title>Pezizomycetes genomes reveal the molecular basis of ectomycorrhizal truffle lifestyle.</title>
        <authorList>
            <person name="Murat C."/>
            <person name="Payen T."/>
            <person name="Noel B."/>
            <person name="Kuo A."/>
            <person name="Morin E."/>
            <person name="Chen J."/>
            <person name="Kohler A."/>
            <person name="Krizsan K."/>
            <person name="Balestrini R."/>
            <person name="Da Silva C."/>
            <person name="Montanini B."/>
            <person name="Hainaut M."/>
            <person name="Levati E."/>
            <person name="Barry K.W."/>
            <person name="Belfiori B."/>
            <person name="Cichocki N."/>
            <person name="Clum A."/>
            <person name="Dockter R.B."/>
            <person name="Fauchery L."/>
            <person name="Guy J."/>
            <person name="Iotti M."/>
            <person name="Le Tacon F."/>
            <person name="Lindquist E.A."/>
            <person name="Lipzen A."/>
            <person name="Malagnac F."/>
            <person name="Mello A."/>
            <person name="Molinier V."/>
            <person name="Miyauchi S."/>
            <person name="Poulain J."/>
            <person name="Riccioni C."/>
            <person name="Rubini A."/>
            <person name="Sitrit Y."/>
            <person name="Splivallo R."/>
            <person name="Traeger S."/>
            <person name="Wang M."/>
            <person name="Zifcakova L."/>
            <person name="Wipf D."/>
            <person name="Zambonelli A."/>
            <person name="Paolocci F."/>
            <person name="Nowrousian M."/>
            <person name="Ottonello S."/>
            <person name="Baldrian P."/>
            <person name="Spatafora J.W."/>
            <person name="Henrissat B."/>
            <person name="Nagy L.G."/>
            <person name="Aury J.M."/>
            <person name="Wincker P."/>
            <person name="Grigoriev I.V."/>
            <person name="Bonfante P."/>
            <person name="Martin F.M."/>
        </authorList>
    </citation>
    <scope>NUCLEOTIDE SEQUENCE [LARGE SCALE GENOMIC DNA]</scope>
    <source>
        <strain evidence="3 4">RN42</strain>
    </source>
</reference>
<evidence type="ECO:0000313" key="3">
    <source>
        <dbReference type="EMBL" id="RPA85476.1"/>
    </source>
</evidence>
<keyword evidence="2" id="KW-1133">Transmembrane helix</keyword>
<evidence type="ECO:0000256" key="2">
    <source>
        <dbReference type="SAM" id="Phobius"/>
    </source>
</evidence>
<sequence>MPTRIWKTAIGKKATMEELDNSALPSGEPLHSRGNQSARSHYLPASAHPSRAKPGTAVVTLLWKLMGWIIFAARIPVVAAAQIGDDFSNNLFSDLAPLLTLFGEQVAKQFMAGSTTWEDNILFAMGPLGIMTAIVGAIRIGGPIWLRALIGRARESRATAEDELTTSTSQDVCEIWNGNSVVRLVGSPRILQLIYLVGEDSNVKEPENQLLTLEMGTKNGFKFEIEPSANGTGSLAHTTWTRVRRLWPSYRRANISTVGGVSDVEAKKRIGKPKILPSDPFAPNLFLNLRPPISNREQWEIRLFTIIAVILQSGVLIYSGLATYHPKMGYKKDGERVDAYAYPCTAIGTFILVMGMWFCSFVVEQSTTEQNWVIRPKTDGSLAPKQALGLQPGGTSQNKELRIVWLQQGGSVTDQQFDSYALFAGGNRRKVITSRLTETLNATHGDLNIRSSTFSLNRRQSSDLTAYDDEILHHPPCKSAQANRIEASATSQTMVTIGAIISVAGFIVQFTGLRSMHFSATIAQLGVTLTMVVIRAWVRRDLAFTPSAYKVPSGGELDWLATRLADCPERLWVTEPMHPAPKVPVNHKVTSSHVDNCSCKFFEENCWNWGILTGQDEKVFRFHEPSADNTSHAHRTMKVRQRLGQLSQWKTNVSEAAVALSSAIEVVMNTLLKDVKYGSELNWVIQGKRSQASTASTDEDSGLIYFSLHREKGGWRSSATEIEAILSLWLFSIRSDEEKNSASSQEGDWLREGNAALNTLAARLLGPTKVDSPFLKDLEWYLGDAFDELRAIRKSTSSESSTSASLLFGSDGGGELTAHTRSQFNGRARKLELKVGSAPVTSRYKLGDLNDFYDLGGEERAEKTASDSDPDTAYTIGILSETSMEKHLVQEMFASLMWAVAHKMDQVQGTTDVRSTHFFDKNGRRIPSFLASIPVFVALVD</sequence>
<evidence type="ECO:0000313" key="4">
    <source>
        <dbReference type="Proteomes" id="UP000275078"/>
    </source>
</evidence>
<feature type="transmembrane region" description="Helical" evidence="2">
    <location>
        <begin position="340"/>
        <end position="363"/>
    </location>
</feature>
<feature type="region of interest" description="Disordered" evidence="1">
    <location>
        <begin position="22"/>
        <end position="49"/>
    </location>
</feature>
<keyword evidence="2" id="KW-0812">Transmembrane</keyword>
<feature type="transmembrane region" description="Helical" evidence="2">
    <location>
        <begin position="301"/>
        <end position="320"/>
    </location>
</feature>
<proteinExistence type="predicted"/>
<gene>
    <name evidence="3" type="ORF">BJ508DRAFT_322527</name>
</gene>
<feature type="transmembrane region" description="Helical" evidence="2">
    <location>
        <begin position="121"/>
        <end position="146"/>
    </location>
</feature>
<accession>A0A3N4IIL6</accession>
<feature type="transmembrane region" description="Helical" evidence="2">
    <location>
        <begin position="61"/>
        <end position="83"/>
    </location>
</feature>
<dbReference type="OrthoDB" id="194358at2759"/>
<dbReference type="STRING" id="1160509.A0A3N4IIL6"/>
<dbReference type="AlphaFoldDB" id="A0A3N4IIL6"/>
<organism evidence="3 4">
    <name type="scientific">Ascobolus immersus RN42</name>
    <dbReference type="NCBI Taxonomy" id="1160509"/>
    <lineage>
        <taxon>Eukaryota</taxon>
        <taxon>Fungi</taxon>
        <taxon>Dikarya</taxon>
        <taxon>Ascomycota</taxon>
        <taxon>Pezizomycotina</taxon>
        <taxon>Pezizomycetes</taxon>
        <taxon>Pezizales</taxon>
        <taxon>Ascobolaceae</taxon>
        <taxon>Ascobolus</taxon>
    </lineage>
</organism>
<dbReference type="EMBL" id="ML119653">
    <property type="protein sequence ID" value="RPA85476.1"/>
    <property type="molecule type" value="Genomic_DNA"/>
</dbReference>
<feature type="transmembrane region" description="Helical" evidence="2">
    <location>
        <begin position="494"/>
        <end position="512"/>
    </location>
</feature>
<dbReference type="Proteomes" id="UP000275078">
    <property type="component" value="Unassembled WGS sequence"/>
</dbReference>
<evidence type="ECO:0000256" key="1">
    <source>
        <dbReference type="SAM" id="MobiDB-lite"/>
    </source>
</evidence>